<sequence length="263" mass="28807">MCSRFLSIAVALLFATICAAHAAPLRICADPDNLPFSNRAEQGFDNRIAILIAHELRREPQFVWARSRRGFLREQFDKGACDLLMGVPQGMRGVASSSPYYRSSYVFVTPARTHVQITRFDDPNLNSGRIGLQVLEEDYAPPSLPLIRYGHAGQLVGFDAFGQRSEDIVKAVADGRVACAVVWGPLAGYFAKRDHLPVTIAPVSGGADTSGVPLAYSMTIAVHRRDAELREQIDRAITSLQPRINAILARYSIPRDGDGKGGR</sequence>
<keyword evidence="1 2" id="KW-0732">Signal</keyword>
<evidence type="ECO:0000256" key="2">
    <source>
        <dbReference type="SAM" id="SignalP"/>
    </source>
</evidence>
<dbReference type="EMBL" id="CP093313">
    <property type="protein sequence ID" value="UWZ84134.1"/>
    <property type="molecule type" value="Genomic_DNA"/>
</dbReference>
<dbReference type="KEGG" id="orp:MOP44_26710"/>
<evidence type="ECO:0000313" key="4">
    <source>
        <dbReference type="EMBL" id="UWZ84134.1"/>
    </source>
</evidence>
<organism evidence="4 5">
    <name type="scientific">Occallatibacter riparius</name>
    <dbReference type="NCBI Taxonomy" id="1002689"/>
    <lineage>
        <taxon>Bacteria</taxon>
        <taxon>Pseudomonadati</taxon>
        <taxon>Acidobacteriota</taxon>
        <taxon>Terriglobia</taxon>
        <taxon>Terriglobales</taxon>
        <taxon>Acidobacteriaceae</taxon>
        <taxon>Occallatibacter</taxon>
    </lineage>
</organism>
<dbReference type="AlphaFoldDB" id="A0A9J7BTA6"/>
<keyword evidence="5" id="KW-1185">Reference proteome</keyword>
<dbReference type="PANTHER" id="PTHR35936">
    <property type="entry name" value="MEMBRANE-BOUND LYTIC MUREIN TRANSGLYCOSYLASE F"/>
    <property type="match status" value="1"/>
</dbReference>
<dbReference type="InterPro" id="IPR022448">
    <property type="entry name" value="Quinoprotein_dehydrogenase"/>
</dbReference>
<dbReference type="Gene3D" id="3.40.190.10">
    <property type="entry name" value="Periplasmic binding protein-like II"/>
    <property type="match status" value="2"/>
</dbReference>
<dbReference type="PANTHER" id="PTHR35936:SF17">
    <property type="entry name" value="ARGININE-BINDING EXTRACELLULAR PROTEIN ARTP"/>
    <property type="match status" value="1"/>
</dbReference>
<dbReference type="InterPro" id="IPR001638">
    <property type="entry name" value="Solute-binding_3/MltF_N"/>
</dbReference>
<proteinExistence type="predicted"/>
<dbReference type="SMART" id="SM00062">
    <property type="entry name" value="PBPb"/>
    <property type="match status" value="1"/>
</dbReference>
<feature type="domain" description="Solute-binding protein family 3/N-terminal" evidence="3">
    <location>
        <begin position="24"/>
        <end position="254"/>
    </location>
</feature>
<evidence type="ECO:0000313" key="5">
    <source>
        <dbReference type="Proteomes" id="UP001059380"/>
    </source>
</evidence>
<dbReference type="Proteomes" id="UP001059380">
    <property type="component" value="Chromosome"/>
</dbReference>
<evidence type="ECO:0000259" key="3">
    <source>
        <dbReference type="SMART" id="SM00062"/>
    </source>
</evidence>
<dbReference type="RefSeq" id="WP_260793638.1">
    <property type="nucleotide sequence ID" value="NZ_CP093313.1"/>
</dbReference>
<name>A0A9J7BTA6_9BACT</name>
<feature type="chain" id="PRO_5039906757" evidence="2">
    <location>
        <begin position="23"/>
        <end position="263"/>
    </location>
</feature>
<dbReference type="NCBIfam" id="TIGR03871">
    <property type="entry name" value="ABC_peri_MoxJ_2"/>
    <property type="match status" value="1"/>
</dbReference>
<feature type="signal peptide" evidence="2">
    <location>
        <begin position="1"/>
        <end position="22"/>
    </location>
</feature>
<evidence type="ECO:0000256" key="1">
    <source>
        <dbReference type="ARBA" id="ARBA00022729"/>
    </source>
</evidence>
<dbReference type="SUPFAM" id="SSF53850">
    <property type="entry name" value="Periplasmic binding protein-like II"/>
    <property type="match status" value="1"/>
</dbReference>
<accession>A0A9J7BTA6</accession>
<gene>
    <name evidence="4" type="ORF">MOP44_26710</name>
</gene>
<reference evidence="4" key="1">
    <citation type="submission" date="2021-04" db="EMBL/GenBank/DDBJ databases">
        <title>Phylogenetic analysis of Acidobacteriaceae.</title>
        <authorList>
            <person name="Qiu L."/>
            <person name="Zhang Q."/>
        </authorList>
    </citation>
    <scope>NUCLEOTIDE SEQUENCE</scope>
    <source>
        <strain evidence="4">DSM 25168</strain>
    </source>
</reference>
<protein>
    <submittedName>
        <fullName evidence="4">Quinoprotein dehydrogenase-associated putative ABC transporter substrate-binding protein</fullName>
    </submittedName>
</protein>